<dbReference type="PANTHER" id="PTHR42920:SF11">
    <property type="entry name" value="INNER MEMBRANE PROTEIN YTFF"/>
    <property type="match status" value="1"/>
</dbReference>
<dbReference type="InterPro" id="IPR051258">
    <property type="entry name" value="Diverse_Substrate_Transporter"/>
</dbReference>
<feature type="domain" description="EamA" evidence="7">
    <location>
        <begin position="17"/>
        <end position="149"/>
    </location>
</feature>
<dbReference type="InterPro" id="IPR037185">
    <property type="entry name" value="EmrE-like"/>
</dbReference>
<dbReference type="AlphaFoldDB" id="A0A5P2H708"/>
<keyword evidence="2" id="KW-1003">Cell membrane</keyword>
<feature type="transmembrane region" description="Helical" evidence="6">
    <location>
        <begin position="258"/>
        <end position="278"/>
    </location>
</feature>
<keyword evidence="3 6" id="KW-0812">Transmembrane</keyword>
<evidence type="ECO:0000256" key="2">
    <source>
        <dbReference type="ARBA" id="ARBA00022475"/>
    </source>
</evidence>
<comment type="subcellular location">
    <subcellularLocation>
        <location evidence="1">Cell membrane</location>
        <topology evidence="1">Multi-pass membrane protein</topology>
    </subcellularLocation>
</comment>
<evidence type="ECO:0000256" key="5">
    <source>
        <dbReference type="ARBA" id="ARBA00023136"/>
    </source>
</evidence>
<dbReference type="Proteomes" id="UP000322822">
    <property type="component" value="Chromosome 1"/>
</dbReference>
<accession>A0A5P2H708</accession>
<evidence type="ECO:0000256" key="1">
    <source>
        <dbReference type="ARBA" id="ARBA00004651"/>
    </source>
</evidence>
<dbReference type="EMBL" id="CP044065">
    <property type="protein sequence ID" value="QET03225.1"/>
    <property type="molecule type" value="Genomic_DNA"/>
</dbReference>
<dbReference type="InterPro" id="IPR000620">
    <property type="entry name" value="EamA_dom"/>
</dbReference>
<evidence type="ECO:0000313" key="8">
    <source>
        <dbReference type="EMBL" id="QET03225.1"/>
    </source>
</evidence>
<feature type="transmembrane region" description="Helical" evidence="6">
    <location>
        <begin position="162"/>
        <end position="182"/>
    </location>
</feature>
<feature type="transmembrane region" description="Helical" evidence="6">
    <location>
        <begin position="194"/>
        <end position="212"/>
    </location>
</feature>
<feature type="domain" description="EamA" evidence="7">
    <location>
        <begin position="164"/>
        <end position="299"/>
    </location>
</feature>
<feature type="transmembrane region" description="Helical" evidence="6">
    <location>
        <begin position="284"/>
        <end position="300"/>
    </location>
</feature>
<sequence>MPASASVGARRLDGITLLLLTFPPLAWAGNAIVGRIAAGVIPPITLNMVRWAIAGLLLAPYAWRGVVEHRAILRRHAGVLTAMGVLSIASYNSFQYLALTTSTPINVTLIGASTPLFLLVIGATFFRERIKPWHVAGALLCLVGVSFVLLRGDLVHLAQLNFVPGDLFMLTATIAWSGYTWLLRKHRPEIPLPTLLFAQIVIGVIVNIPFAWWELSMLDHELAWSAKVAGILLYVATVPSLLAYFAWDRAIARAGAQLPVFFITLTPIFAALLSSLLLGDPPRWYHFVGMATIAVGIWFAQRR</sequence>
<dbReference type="GO" id="GO:0005886">
    <property type="term" value="C:plasma membrane"/>
    <property type="evidence" value="ECO:0007669"/>
    <property type="project" value="UniProtKB-SubCell"/>
</dbReference>
<feature type="transmembrane region" description="Helical" evidence="6">
    <location>
        <begin position="75"/>
        <end position="93"/>
    </location>
</feature>
<evidence type="ECO:0000259" key="7">
    <source>
        <dbReference type="Pfam" id="PF00892"/>
    </source>
</evidence>
<feature type="transmembrane region" description="Helical" evidence="6">
    <location>
        <begin position="105"/>
        <end position="126"/>
    </location>
</feature>
<dbReference type="OrthoDB" id="4167046at2"/>
<evidence type="ECO:0000256" key="4">
    <source>
        <dbReference type="ARBA" id="ARBA00022989"/>
    </source>
</evidence>
<feature type="transmembrane region" description="Helical" evidence="6">
    <location>
        <begin position="224"/>
        <end position="246"/>
    </location>
</feature>
<evidence type="ECO:0000256" key="3">
    <source>
        <dbReference type="ARBA" id="ARBA00022692"/>
    </source>
</evidence>
<feature type="transmembrane region" description="Helical" evidence="6">
    <location>
        <begin position="44"/>
        <end position="63"/>
    </location>
</feature>
<proteinExistence type="predicted"/>
<dbReference type="Pfam" id="PF00892">
    <property type="entry name" value="EamA"/>
    <property type="match status" value="2"/>
</dbReference>
<evidence type="ECO:0000256" key="6">
    <source>
        <dbReference type="SAM" id="Phobius"/>
    </source>
</evidence>
<dbReference type="RefSeq" id="WP_150373340.1">
    <property type="nucleotide sequence ID" value="NZ_CP044065.1"/>
</dbReference>
<protein>
    <submittedName>
        <fullName evidence="8">DMT family transporter</fullName>
    </submittedName>
</protein>
<organism evidence="8 9">
    <name type="scientific">Cupriavidus pauculus</name>
    <dbReference type="NCBI Taxonomy" id="82633"/>
    <lineage>
        <taxon>Bacteria</taxon>
        <taxon>Pseudomonadati</taxon>
        <taxon>Pseudomonadota</taxon>
        <taxon>Betaproteobacteria</taxon>
        <taxon>Burkholderiales</taxon>
        <taxon>Burkholderiaceae</taxon>
        <taxon>Cupriavidus</taxon>
    </lineage>
</organism>
<dbReference type="SUPFAM" id="SSF103481">
    <property type="entry name" value="Multidrug resistance efflux transporter EmrE"/>
    <property type="match status" value="2"/>
</dbReference>
<gene>
    <name evidence="8" type="ORF">FOB72_14995</name>
</gene>
<keyword evidence="4 6" id="KW-1133">Transmembrane helix</keyword>
<dbReference type="PANTHER" id="PTHR42920">
    <property type="entry name" value="OS03G0707200 PROTEIN-RELATED"/>
    <property type="match status" value="1"/>
</dbReference>
<keyword evidence="5 6" id="KW-0472">Membrane</keyword>
<reference evidence="8 9" key="1">
    <citation type="submission" date="2019-09" db="EMBL/GenBank/DDBJ databases">
        <title>FDA dAtabase for Regulatory Grade micrObial Sequences (FDA-ARGOS): Supporting development and validation of Infectious Disease Dx tests.</title>
        <authorList>
            <person name="Sciortino C."/>
            <person name="Tallon L."/>
            <person name="Sadzewicz L."/>
            <person name="Vavikolanu K."/>
            <person name="Mehta A."/>
            <person name="Aluvathingal J."/>
            <person name="Nadendla S."/>
            <person name="Nandy P."/>
            <person name="Geyer C."/>
            <person name="Yan Y."/>
            <person name="Sichtig H."/>
        </authorList>
    </citation>
    <scope>NUCLEOTIDE SEQUENCE [LARGE SCALE GENOMIC DNA]</scope>
    <source>
        <strain evidence="8 9">FDAARGOS_664</strain>
    </source>
</reference>
<evidence type="ECO:0000313" key="9">
    <source>
        <dbReference type="Proteomes" id="UP000322822"/>
    </source>
</evidence>
<feature type="transmembrane region" description="Helical" evidence="6">
    <location>
        <begin position="133"/>
        <end position="150"/>
    </location>
</feature>
<name>A0A5P2H708_9BURK</name>